<evidence type="ECO:0000256" key="3">
    <source>
        <dbReference type="ARBA" id="ARBA00022692"/>
    </source>
</evidence>
<name>A0A813XY25_9BILA</name>
<comment type="domain">
    <text evidence="7">The DHHC domain is required for palmitoyltransferase activity.</text>
</comment>
<evidence type="ECO:0000259" key="8">
    <source>
        <dbReference type="Pfam" id="PF01529"/>
    </source>
</evidence>
<evidence type="ECO:0000313" key="13">
    <source>
        <dbReference type="Proteomes" id="UP000663829"/>
    </source>
</evidence>
<evidence type="ECO:0000313" key="12">
    <source>
        <dbReference type="EMBL" id="CAF4038137.1"/>
    </source>
</evidence>
<keyword evidence="6 7" id="KW-0012">Acyltransferase</keyword>
<feature type="domain" description="Palmitoyltransferase DHHC" evidence="8">
    <location>
        <begin position="90"/>
        <end position="232"/>
    </location>
</feature>
<dbReference type="EMBL" id="CAJNOK010015670">
    <property type="protein sequence ID" value="CAF1230049.1"/>
    <property type="molecule type" value="Genomic_DNA"/>
</dbReference>
<dbReference type="InterPro" id="IPR039859">
    <property type="entry name" value="PFA4/ZDH16/20/ERF2-like"/>
</dbReference>
<evidence type="ECO:0000256" key="1">
    <source>
        <dbReference type="ARBA" id="ARBA00004141"/>
    </source>
</evidence>
<reference evidence="9" key="1">
    <citation type="submission" date="2021-02" db="EMBL/GenBank/DDBJ databases">
        <authorList>
            <person name="Nowell W R."/>
        </authorList>
    </citation>
    <scope>NUCLEOTIDE SEQUENCE</scope>
</reference>
<evidence type="ECO:0000313" key="11">
    <source>
        <dbReference type="EMBL" id="CAF3664094.1"/>
    </source>
</evidence>
<comment type="caution">
    <text evidence="9">The sequence shown here is derived from an EMBL/GenBank/DDBJ whole genome shotgun (WGS) entry which is preliminary data.</text>
</comment>
<dbReference type="EMBL" id="CAJNOQ010001214">
    <property type="protein sequence ID" value="CAF0877377.1"/>
    <property type="molecule type" value="Genomic_DNA"/>
</dbReference>
<comment type="catalytic activity">
    <reaction evidence="7">
        <text>L-cysteinyl-[protein] + hexadecanoyl-CoA = S-hexadecanoyl-L-cysteinyl-[protein] + CoA</text>
        <dbReference type="Rhea" id="RHEA:36683"/>
        <dbReference type="Rhea" id="RHEA-COMP:10131"/>
        <dbReference type="Rhea" id="RHEA-COMP:11032"/>
        <dbReference type="ChEBI" id="CHEBI:29950"/>
        <dbReference type="ChEBI" id="CHEBI:57287"/>
        <dbReference type="ChEBI" id="CHEBI:57379"/>
        <dbReference type="ChEBI" id="CHEBI:74151"/>
        <dbReference type="EC" id="2.3.1.225"/>
    </reaction>
</comment>
<protein>
    <recommendedName>
        <fullName evidence="7">Palmitoyltransferase</fullName>
        <ecNumber evidence="7">2.3.1.225</ecNumber>
    </recommendedName>
</protein>
<accession>A0A813XY25</accession>
<dbReference type="Pfam" id="PF01529">
    <property type="entry name" value="DHHC"/>
    <property type="match status" value="1"/>
</dbReference>
<evidence type="ECO:0000256" key="7">
    <source>
        <dbReference type="RuleBase" id="RU079119"/>
    </source>
</evidence>
<evidence type="ECO:0000256" key="6">
    <source>
        <dbReference type="ARBA" id="ARBA00023315"/>
    </source>
</evidence>
<evidence type="ECO:0000256" key="5">
    <source>
        <dbReference type="ARBA" id="ARBA00023136"/>
    </source>
</evidence>
<dbReference type="Proteomes" id="UP000663829">
    <property type="component" value="Unassembled WGS sequence"/>
</dbReference>
<dbReference type="Proteomes" id="UP000677228">
    <property type="component" value="Unassembled WGS sequence"/>
</dbReference>
<keyword evidence="4 7" id="KW-1133">Transmembrane helix</keyword>
<feature type="transmembrane region" description="Helical" evidence="7">
    <location>
        <begin position="12"/>
        <end position="32"/>
    </location>
</feature>
<evidence type="ECO:0000313" key="10">
    <source>
        <dbReference type="EMBL" id="CAF1230049.1"/>
    </source>
</evidence>
<dbReference type="Proteomes" id="UP000681722">
    <property type="component" value="Unassembled WGS sequence"/>
</dbReference>
<dbReference type="Proteomes" id="UP000682733">
    <property type="component" value="Unassembled WGS sequence"/>
</dbReference>
<evidence type="ECO:0000256" key="4">
    <source>
        <dbReference type="ARBA" id="ARBA00022989"/>
    </source>
</evidence>
<organism evidence="9 13">
    <name type="scientific">Didymodactylos carnosus</name>
    <dbReference type="NCBI Taxonomy" id="1234261"/>
    <lineage>
        <taxon>Eukaryota</taxon>
        <taxon>Metazoa</taxon>
        <taxon>Spiralia</taxon>
        <taxon>Gnathifera</taxon>
        <taxon>Rotifera</taxon>
        <taxon>Eurotatoria</taxon>
        <taxon>Bdelloidea</taxon>
        <taxon>Philodinida</taxon>
        <taxon>Philodinidae</taxon>
        <taxon>Didymodactylos</taxon>
    </lineage>
</organism>
<dbReference type="EMBL" id="CAJOBA010037218">
    <property type="protein sequence ID" value="CAF4038137.1"/>
    <property type="molecule type" value="Genomic_DNA"/>
</dbReference>
<dbReference type="OrthoDB" id="331948at2759"/>
<dbReference type="GO" id="GO:0019706">
    <property type="term" value="F:protein-cysteine S-palmitoyltransferase activity"/>
    <property type="evidence" value="ECO:0007669"/>
    <property type="project" value="UniProtKB-EC"/>
</dbReference>
<dbReference type="GO" id="GO:0016020">
    <property type="term" value="C:membrane"/>
    <property type="evidence" value="ECO:0007669"/>
    <property type="project" value="UniProtKB-SubCell"/>
</dbReference>
<keyword evidence="13" id="KW-1185">Reference proteome</keyword>
<dbReference type="EC" id="2.3.1.225" evidence="7"/>
<evidence type="ECO:0000256" key="2">
    <source>
        <dbReference type="ARBA" id="ARBA00022679"/>
    </source>
</evidence>
<keyword evidence="3 7" id="KW-0812">Transmembrane</keyword>
<feature type="transmembrane region" description="Helical" evidence="7">
    <location>
        <begin position="133"/>
        <end position="153"/>
    </location>
</feature>
<feature type="transmembrane region" description="Helical" evidence="7">
    <location>
        <begin position="44"/>
        <end position="66"/>
    </location>
</feature>
<dbReference type="EMBL" id="CAJOBC010001214">
    <property type="protein sequence ID" value="CAF3664094.1"/>
    <property type="molecule type" value="Genomic_DNA"/>
</dbReference>
<gene>
    <name evidence="9" type="ORF">GPM918_LOCUS7425</name>
    <name evidence="10" type="ORF">OVA965_LOCUS25332</name>
    <name evidence="11" type="ORF">SRO942_LOCUS7425</name>
    <name evidence="12" type="ORF">TMI583_LOCUS26062</name>
</gene>
<feature type="transmembrane region" description="Helical" evidence="7">
    <location>
        <begin position="193"/>
        <end position="218"/>
    </location>
</feature>
<dbReference type="AlphaFoldDB" id="A0A813XY25"/>
<comment type="similarity">
    <text evidence="7">Belongs to the DHHC palmitoyltransferase family.</text>
</comment>
<dbReference type="PANTHER" id="PTHR12246">
    <property type="entry name" value="PALMITOYLTRANSFERASE ZDHHC16"/>
    <property type="match status" value="1"/>
</dbReference>
<dbReference type="PROSITE" id="PS50216">
    <property type="entry name" value="DHHC"/>
    <property type="match status" value="1"/>
</dbReference>
<keyword evidence="2 7" id="KW-0808">Transferase</keyword>
<proteinExistence type="inferred from homology"/>
<keyword evidence="5 7" id="KW-0472">Membrane</keyword>
<comment type="subcellular location">
    <subcellularLocation>
        <location evidence="1">Membrane</location>
        <topology evidence="1">Multi-pass membrane protein</topology>
    </subcellularLocation>
</comment>
<dbReference type="InterPro" id="IPR001594">
    <property type="entry name" value="Palmitoyltrfase_DHHC"/>
</dbReference>
<evidence type="ECO:0000313" key="9">
    <source>
        <dbReference type="EMBL" id="CAF0877377.1"/>
    </source>
</evidence>
<sequence length="296" mass="35757">MFPIRQIVEKLCIILTIILVYENAYVFYSYLFPYWWHEQRYIQFYFHLIIGHWLLINTVFHYCIAVNTTGFVSNLKLSNEIEPETDRRFTLCKKCSLYRPPRSHHCRVCKTCVVRYDHHCPWLNNCVSYNNHYHFFLFCIYMTLISAYALYFGHYHLQMKLFNQILLRLYDPIWKPFFLVETLIPYENIIHPVAGFLIFYLFLFNLVTMLLVLSLTVWQITLISKGQTCVEEKIMKENKKQNPTVSYTNTYDLGFTKNWFQFFEIENGAELLRILFIPKIFKPKHDGTSWVKNKHI</sequence>